<dbReference type="PANTHER" id="PTHR22946">
    <property type="entry name" value="DIENELACTONE HYDROLASE DOMAIN-CONTAINING PROTEIN-RELATED"/>
    <property type="match status" value="1"/>
</dbReference>
<keyword evidence="2" id="KW-0732">Signal</keyword>
<organism evidence="4 5">
    <name type="scientific">Deinococcus aerius</name>
    <dbReference type="NCBI Taxonomy" id="200253"/>
    <lineage>
        <taxon>Bacteria</taxon>
        <taxon>Thermotogati</taxon>
        <taxon>Deinococcota</taxon>
        <taxon>Deinococci</taxon>
        <taxon>Deinococcales</taxon>
        <taxon>Deinococcaceae</taxon>
        <taxon>Deinococcus</taxon>
    </lineage>
</organism>
<evidence type="ECO:0000259" key="3">
    <source>
        <dbReference type="Pfam" id="PF00326"/>
    </source>
</evidence>
<keyword evidence="1" id="KW-0378">Hydrolase</keyword>
<dbReference type="PIRSF" id="PIRSF029171">
    <property type="entry name" value="Esterase_LipA"/>
    <property type="match status" value="1"/>
</dbReference>
<dbReference type="Gene3D" id="3.40.50.1820">
    <property type="entry name" value="alpha/beta hydrolase"/>
    <property type="match status" value="1"/>
</dbReference>
<sequence length="321" mass="34936">MPHPLRLALLLAGLSAAPAAQARLTQTENAPLSIERMRARAYPGSALTTRQTLRPGAGYERRVVSYLSDGLRLGALLTVPNGTPPKGGWPAIVFNHGYIPPRQYRTTERYVAYVDAFARAGFVVLKPDYRGHGSSQGEPAAAAYWSPEYTVDVLNAFSSLQKLEGVNPKRIGMWGHSMGGHITLRAMTINPQIKAGNIWAGVVGPYDVIFRDLPRWGSGSGANDPRARLLTSYGTPQRNPALYRAISPNAFLADLKGRPLQLHHGTGDTHVPLSLSQALAAGLKAAGQPYTFFTYPGDDHNLSRNLQVALRRSVEFFKKSL</sequence>
<dbReference type="InterPro" id="IPR005152">
    <property type="entry name" value="Lipase_secreted"/>
</dbReference>
<dbReference type="GO" id="GO:0008236">
    <property type="term" value="F:serine-type peptidase activity"/>
    <property type="evidence" value="ECO:0007669"/>
    <property type="project" value="InterPro"/>
</dbReference>
<proteinExistence type="predicted"/>
<dbReference type="OrthoDB" id="63034at2"/>
<accession>A0A2I9DIA9</accession>
<dbReference type="GO" id="GO:0006508">
    <property type="term" value="P:proteolysis"/>
    <property type="evidence" value="ECO:0007669"/>
    <property type="project" value="InterPro"/>
</dbReference>
<dbReference type="InterPro" id="IPR050261">
    <property type="entry name" value="FrsA_esterase"/>
</dbReference>
<dbReference type="AlphaFoldDB" id="A0A2I9DIA9"/>
<dbReference type="EMBL" id="BFAG01000002">
    <property type="protein sequence ID" value="GBF04451.1"/>
    <property type="molecule type" value="Genomic_DNA"/>
</dbReference>
<dbReference type="Proteomes" id="UP000236569">
    <property type="component" value="Unassembled WGS sequence"/>
</dbReference>
<evidence type="ECO:0000256" key="2">
    <source>
        <dbReference type="SAM" id="SignalP"/>
    </source>
</evidence>
<name>A0A2I9DIA9_9DEIO</name>
<evidence type="ECO:0000313" key="4">
    <source>
        <dbReference type="EMBL" id="GBF04451.1"/>
    </source>
</evidence>
<dbReference type="Pfam" id="PF00326">
    <property type="entry name" value="Peptidase_S9"/>
    <property type="match status" value="1"/>
</dbReference>
<feature type="signal peptide" evidence="2">
    <location>
        <begin position="1"/>
        <end position="22"/>
    </location>
</feature>
<dbReference type="InterPro" id="IPR001375">
    <property type="entry name" value="Peptidase_S9_cat"/>
</dbReference>
<dbReference type="GO" id="GO:0016042">
    <property type="term" value="P:lipid catabolic process"/>
    <property type="evidence" value="ECO:0007669"/>
    <property type="project" value="InterPro"/>
</dbReference>
<reference evidence="5" key="1">
    <citation type="submission" date="2018-01" db="EMBL/GenBank/DDBJ databases">
        <title>Draft Genome Sequence of the Radioresistant Bacterium Deinococcus aerius TR0125, Isolated from the Higher Atmosphere above Japan.</title>
        <authorList>
            <person name="Satoh K."/>
            <person name="Arai H."/>
            <person name="Sanzen T."/>
            <person name="Kawaguchi Y."/>
            <person name="Hayashi H."/>
            <person name="Yokobori S."/>
            <person name="Yamagishi A."/>
            <person name="Oono Y."/>
            <person name="Narumi I."/>
        </authorList>
    </citation>
    <scope>NUCLEOTIDE SEQUENCE [LARGE SCALE GENOMIC DNA]</scope>
    <source>
        <strain evidence="5">TR0125</strain>
    </source>
</reference>
<dbReference type="InterPro" id="IPR029058">
    <property type="entry name" value="AB_hydrolase_fold"/>
</dbReference>
<feature type="domain" description="Peptidase S9 prolyl oligopeptidase catalytic" evidence="3">
    <location>
        <begin position="116"/>
        <end position="320"/>
    </location>
</feature>
<comment type="caution">
    <text evidence="4">The sequence shown here is derived from an EMBL/GenBank/DDBJ whole genome shotgun (WGS) entry which is preliminary data.</text>
</comment>
<evidence type="ECO:0000256" key="1">
    <source>
        <dbReference type="ARBA" id="ARBA00022801"/>
    </source>
</evidence>
<dbReference type="GO" id="GO:0004806">
    <property type="term" value="F:triacylglycerol lipase activity"/>
    <property type="evidence" value="ECO:0007669"/>
    <property type="project" value="InterPro"/>
</dbReference>
<gene>
    <name evidence="4" type="ORF">DAERI_020048</name>
</gene>
<dbReference type="SUPFAM" id="SSF53474">
    <property type="entry name" value="alpha/beta-Hydrolases"/>
    <property type="match status" value="1"/>
</dbReference>
<dbReference type="RefSeq" id="WP_103128021.1">
    <property type="nucleotide sequence ID" value="NZ_BFAG01000002.1"/>
</dbReference>
<keyword evidence="5" id="KW-1185">Reference proteome</keyword>
<dbReference type="PANTHER" id="PTHR22946:SF9">
    <property type="entry name" value="POLYKETIDE TRANSFERASE AF380"/>
    <property type="match status" value="1"/>
</dbReference>
<feature type="chain" id="PRO_5014455725" evidence="2">
    <location>
        <begin position="23"/>
        <end position="321"/>
    </location>
</feature>
<evidence type="ECO:0000313" key="5">
    <source>
        <dbReference type="Proteomes" id="UP000236569"/>
    </source>
</evidence>
<protein>
    <submittedName>
        <fullName evidence="4">Prolyl oligopeptidase family protein</fullName>
    </submittedName>
</protein>